<dbReference type="Pfam" id="PF01584">
    <property type="entry name" value="CheW"/>
    <property type="match status" value="1"/>
</dbReference>
<feature type="modified residue" description="Phosphohistidine" evidence="12">
    <location>
        <position position="46"/>
    </location>
</feature>
<evidence type="ECO:0000259" key="15">
    <source>
        <dbReference type="PROSITE" id="PS50894"/>
    </source>
</evidence>
<feature type="domain" description="HPt" evidence="15">
    <location>
        <begin position="1"/>
        <end position="103"/>
    </location>
</feature>
<dbReference type="SMART" id="SM00260">
    <property type="entry name" value="CheW"/>
    <property type="match status" value="1"/>
</dbReference>
<evidence type="ECO:0000256" key="2">
    <source>
        <dbReference type="ARBA" id="ARBA00012438"/>
    </source>
</evidence>
<keyword evidence="6" id="KW-0808">Transferase</keyword>
<dbReference type="GO" id="GO:0005524">
    <property type="term" value="F:ATP binding"/>
    <property type="evidence" value="ECO:0007669"/>
    <property type="project" value="UniProtKB-KW"/>
</dbReference>
<dbReference type="SUPFAM" id="SSF47226">
    <property type="entry name" value="Histidine-containing phosphotransfer domain, HPT domain"/>
    <property type="match status" value="1"/>
</dbReference>
<evidence type="ECO:0000256" key="5">
    <source>
        <dbReference type="ARBA" id="ARBA00022553"/>
    </source>
</evidence>
<dbReference type="Pfam" id="PF02518">
    <property type="entry name" value="HATPase_c"/>
    <property type="match status" value="1"/>
</dbReference>
<dbReference type="EC" id="2.7.13.3" evidence="2"/>
<dbReference type="Pfam" id="PF02895">
    <property type="entry name" value="H-kinase_dim"/>
    <property type="match status" value="1"/>
</dbReference>
<evidence type="ECO:0000256" key="12">
    <source>
        <dbReference type="PROSITE-ProRule" id="PRU00110"/>
    </source>
</evidence>
<evidence type="ECO:0000256" key="1">
    <source>
        <dbReference type="ARBA" id="ARBA00000085"/>
    </source>
</evidence>
<keyword evidence="5 12" id="KW-0597">Phosphoprotein</keyword>
<feature type="domain" description="CheW-like" evidence="14">
    <location>
        <begin position="509"/>
        <end position="640"/>
    </location>
</feature>
<dbReference type="Gene3D" id="1.20.120.160">
    <property type="entry name" value="HPT domain"/>
    <property type="match status" value="1"/>
</dbReference>
<keyword evidence="10" id="KW-0902">Two-component regulatory system</keyword>
<evidence type="ECO:0000256" key="6">
    <source>
        <dbReference type="ARBA" id="ARBA00022679"/>
    </source>
</evidence>
<keyword evidence="4" id="KW-0145">Chemotaxis</keyword>
<evidence type="ECO:0000259" key="13">
    <source>
        <dbReference type="PROSITE" id="PS50109"/>
    </source>
</evidence>
<dbReference type="Pfam" id="PF01627">
    <property type="entry name" value="Hpt"/>
    <property type="match status" value="1"/>
</dbReference>
<dbReference type="Gene3D" id="2.30.30.40">
    <property type="entry name" value="SH3 Domains"/>
    <property type="match status" value="1"/>
</dbReference>
<dbReference type="PANTHER" id="PTHR43395">
    <property type="entry name" value="SENSOR HISTIDINE KINASE CHEA"/>
    <property type="match status" value="1"/>
</dbReference>
<dbReference type="InterPro" id="IPR005467">
    <property type="entry name" value="His_kinase_dom"/>
</dbReference>
<organism evidence="16 17">
    <name type="scientific">Paludibacterium paludis</name>
    <dbReference type="NCBI Taxonomy" id="1225769"/>
    <lineage>
        <taxon>Bacteria</taxon>
        <taxon>Pseudomonadati</taxon>
        <taxon>Pseudomonadota</taxon>
        <taxon>Betaproteobacteria</taxon>
        <taxon>Neisseriales</taxon>
        <taxon>Chromobacteriaceae</taxon>
        <taxon>Paludibacterium</taxon>
    </lineage>
</organism>
<evidence type="ECO:0000256" key="4">
    <source>
        <dbReference type="ARBA" id="ARBA00022500"/>
    </source>
</evidence>
<evidence type="ECO:0000313" key="17">
    <source>
        <dbReference type="Proteomes" id="UP000645257"/>
    </source>
</evidence>
<dbReference type="AlphaFoldDB" id="A0A918U9Q9"/>
<dbReference type="InterPro" id="IPR004105">
    <property type="entry name" value="CheA-like_dim"/>
</dbReference>
<dbReference type="SMART" id="SM00387">
    <property type="entry name" value="HATPase_c"/>
    <property type="match status" value="1"/>
</dbReference>
<accession>A0A918U9Q9</accession>
<dbReference type="InterPro" id="IPR002545">
    <property type="entry name" value="CheW-lke_dom"/>
</dbReference>
<dbReference type="SUPFAM" id="SSF50341">
    <property type="entry name" value="CheW-like"/>
    <property type="match status" value="1"/>
</dbReference>
<dbReference type="InterPro" id="IPR003594">
    <property type="entry name" value="HATPase_dom"/>
</dbReference>
<name>A0A918U9Q9_9NEIS</name>
<keyword evidence="17" id="KW-1185">Reference proteome</keyword>
<dbReference type="InterPro" id="IPR008207">
    <property type="entry name" value="Sig_transdc_His_kin_Hpt_dom"/>
</dbReference>
<protein>
    <recommendedName>
        <fullName evidence="3">Chemotaxis protein CheA</fullName>
        <ecNumber evidence="2">2.7.13.3</ecNumber>
    </recommendedName>
</protein>
<dbReference type="InterPro" id="IPR036641">
    <property type="entry name" value="HPT_dom_sf"/>
</dbReference>
<dbReference type="PROSITE" id="PS50894">
    <property type="entry name" value="HPT"/>
    <property type="match status" value="1"/>
</dbReference>
<evidence type="ECO:0000256" key="7">
    <source>
        <dbReference type="ARBA" id="ARBA00022741"/>
    </source>
</evidence>
<dbReference type="CDD" id="cd00088">
    <property type="entry name" value="HPT"/>
    <property type="match status" value="1"/>
</dbReference>
<keyword evidence="8" id="KW-0418">Kinase</keyword>
<proteinExistence type="predicted"/>
<evidence type="ECO:0000256" key="11">
    <source>
        <dbReference type="ARBA" id="ARBA00035100"/>
    </source>
</evidence>
<keyword evidence="7" id="KW-0547">Nucleotide-binding</keyword>
<dbReference type="GO" id="GO:0000155">
    <property type="term" value="F:phosphorelay sensor kinase activity"/>
    <property type="evidence" value="ECO:0007669"/>
    <property type="project" value="InterPro"/>
</dbReference>
<reference evidence="16" key="2">
    <citation type="submission" date="2020-09" db="EMBL/GenBank/DDBJ databases">
        <authorList>
            <person name="Sun Q."/>
            <person name="Kim S."/>
        </authorList>
    </citation>
    <scope>NUCLEOTIDE SEQUENCE</scope>
    <source>
        <strain evidence="16">KCTC 32182</strain>
    </source>
</reference>
<dbReference type="Proteomes" id="UP000645257">
    <property type="component" value="Unassembled WGS sequence"/>
</dbReference>
<sequence length="660" mass="70375">MDLERALAAFLEESTELLAEMESLLVGAADRPLGSDELNALFRAMHTIKGSAGIFGFGYLAAFAHEAETVLDRIRDGDLALGEAVTGVLLDCHDHVKAVIGQWAAHEPIDEAQGEVLRARLAALQEGATPLAGGEVKGAAATLWRIHAAFDRSVFREGMEPTDIFGYLATLGDIVSVDADMSQMPGGDAFDPTSCYLVFTIVLHSDASVDVLRGAFGFLSDASDIRIEPDASAVATEALPEVAARPADDEPVAASRPVPASRWVKVEASRIDQVIDLVGELVIASSAASLMAFRHEDPALRETTECLVSLVDAIRTRVLGMRMIEIGEIFGRFPRLARDLSSETGKPVHLELQGSETELDKSMVDRLGEPLTHLVRNAIDHGIEPADARERSGKPAIGHVRLAARHEAGSIVIEVSDDGAGLDRERILARARERGLVGVADSPGDTEVFSLIFLPGFSTAEQVTTRSGRGVGMDAVRQVIDELRGTIDIASREGEGTTFRLRLPLTLAIIDGFLVKVAGSAFVIPLERVVECAELTGEGFPAGSFGCHDLRGEILPIIVLSAFFGVSGPRARRRNLVVVRFGEQRAGLVVDELEGECQIVVKPLGELFRHLKALSGSTILGNGDVALILDVSALIAMAVAASARQYSVAESPGSQPAKMQ</sequence>
<dbReference type="SUPFAM" id="SSF55874">
    <property type="entry name" value="ATPase domain of HSP90 chaperone/DNA topoisomerase II/histidine kinase"/>
    <property type="match status" value="1"/>
</dbReference>
<evidence type="ECO:0000313" key="16">
    <source>
        <dbReference type="EMBL" id="GGY13197.1"/>
    </source>
</evidence>
<dbReference type="InterPro" id="IPR036061">
    <property type="entry name" value="CheW-like_dom_sf"/>
</dbReference>
<dbReference type="PROSITE" id="PS50109">
    <property type="entry name" value="HIS_KIN"/>
    <property type="match status" value="1"/>
</dbReference>
<evidence type="ECO:0000259" key="14">
    <source>
        <dbReference type="PROSITE" id="PS50851"/>
    </source>
</evidence>
<evidence type="ECO:0000256" key="10">
    <source>
        <dbReference type="ARBA" id="ARBA00023012"/>
    </source>
</evidence>
<gene>
    <name evidence="16" type="primary">cheA-1</name>
    <name evidence="16" type="ORF">GCM10011289_15540</name>
</gene>
<evidence type="ECO:0000256" key="9">
    <source>
        <dbReference type="ARBA" id="ARBA00022840"/>
    </source>
</evidence>
<dbReference type="InterPro" id="IPR036097">
    <property type="entry name" value="HisK_dim/P_sf"/>
</dbReference>
<comment type="function">
    <text evidence="11">Involved in the transmission of sensory signals from the chemoreceptors to the flagellar motors. CheA is autophosphorylated; it can transfer its phosphate group to either CheB or CheY.</text>
</comment>
<dbReference type="InterPro" id="IPR004358">
    <property type="entry name" value="Sig_transdc_His_kin-like_C"/>
</dbReference>
<dbReference type="SMART" id="SM00073">
    <property type="entry name" value="HPT"/>
    <property type="match status" value="1"/>
</dbReference>
<dbReference type="RefSeq" id="WP_189532997.1">
    <property type="nucleotide sequence ID" value="NZ_BMYX01000007.1"/>
</dbReference>
<dbReference type="FunFam" id="3.30.565.10:FF:000016">
    <property type="entry name" value="Chemotaxis protein CheA, putative"/>
    <property type="match status" value="1"/>
</dbReference>
<feature type="domain" description="Histidine kinase" evidence="13">
    <location>
        <begin position="307"/>
        <end position="507"/>
    </location>
</feature>
<dbReference type="EMBL" id="BMYX01000007">
    <property type="protein sequence ID" value="GGY13197.1"/>
    <property type="molecule type" value="Genomic_DNA"/>
</dbReference>
<dbReference type="PRINTS" id="PR00344">
    <property type="entry name" value="BCTRLSENSOR"/>
</dbReference>
<dbReference type="PROSITE" id="PS50851">
    <property type="entry name" value="CHEW"/>
    <property type="match status" value="1"/>
</dbReference>
<dbReference type="SUPFAM" id="SSF47384">
    <property type="entry name" value="Homodimeric domain of signal transducing histidine kinase"/>
    <property type="match status" value="1"/>
</dbReference>
<dbReference type="SMART" id="SM01231">
    <property type="entry name" value="H-kinase_dim"/>
    <property type="match status" value="1"/>
</dbReference>
<evidence type="ECO:0000256" key="3">
    <source>
        <dbReference type="ARBA" id="ARBA00021495"/>
    </source>
</evidence>
<evidence type="ECO:0000256" key="8">
    <source>
        <dbReference type="ARBA" id="ARBA00022777"/>
    </source>
</evidence>
<dbReference type="Gene3D" id="1.10.287.560">
    <property type="entry name" value="Histidine kinase CheA-like, homodimeric domain"/>
    <property type="match status" value="1"/>
</dbReference>
<dbReference type="Gene3D" id="3.30.565.10">
    <property type="entry name" value="Histidine kinase-like ATPase, C-terminal domain"/>
    <property type="match status" value="1"/>
</dbReference>
<dbReference type="InterPro" id="IPR051315">
    <property type="entry name" value="Bact_Chemotaxis_CheA"/>
</dbReference>
<dbReference type="InterPro" id="IPR037006">
    <property type="entry name" value="CheA-like_homodim_sf"/>
</dbReference>
<reference evidence="16" key="1">
    <citation type="journal article" date="2014" name="Int. J. Syst. Evol. Microbiol.">
        <title>Complete genome sequence of Corynebacterium casei LMG S-19264T (=DSM 44701T), isolated from a smear-ripened cheese.</title>
        <authorList>
            <consortium name="US DOE Joint Genome Institute (JGI-PGF)"/>
            <person name="Walter F."/>
            <person name="Albersmeier A."/>
            <person name="Kalinowski J."/>
            <person name="Ruckert C."/>
        </authorList>
    </citation>
    <scope>NUCLEOTIDE SEQUENCE</scope>
    <source>
        <strain evidence="16">KCTC 32182</strain>
    </source>
</reference>
<keyword evidence="9" id="KW-0067">ATP-binding</keyword>
<dbReference type="GO" id="GO:0005737">
    <property type="term" value="C:cytoplasm"/>
    <property type="evidence" value="ECO:0007669"/>
    <property type="project" value="InterPro"/>
</dbReference>
<dbReference type="GO" id="GO:0006935">
    <property type="term" value="P:chemotaxis"/>
    <property type="evidence" value="ECO:0007669"/>
    <property type="project" value="UniProtKB-KW"/>
</dbReference>
<dbReference type="CDD" id="cd16916">
    <property type="entry name" value="HATPase_CheA-like"/>
    <property type="match status" value="1"/>
</dbReference>
<comment type="caution">
    <text evidence="16">The sequence shown here is derived from an EMBL/GenBank/DDBJ whole genome shotgun (WGS) entry which is preliminary data.</text>
</comment>
<dbReference type="InterPro" id="IPR036890">
    <property type="entry name" value="HATPase_C_sf"/>
</dbReference>
<dbReference type="PANTHER" id="PTHR43395:SF10">
    <property type="entry name" value="CHEMOTAXIS PROTEIN CHEA"/>
    <property type="match status" value="1"/>
</dbReference>
<comment type="catalytic activity">
    <reaction evidence="1">
        <text>ATP + protein L-histidine = ADP + protein N-phospho-L-histidine.</text>
        <dbReference type="EC" id="2.7.13.3"/>
    </reaction>
</comment>